<sequence length="120" mass="13340">MAESQDVQKEQADARGRGNLWNFEVGDKVLLNAKNLPTHAVSVVFKTKISPRFIGPFTVVAKKGLAYTLNLPSKMRTHPVFYVGLLKPYRDPSCVSSEELAPAKHTPEAGDMEPGHRRPR</sequence>
<comment type="caution">
    <text evidence="3">The sequence shown here is derived from an EMBL/GenBank/DDBJ whole genome shotgun (WGS) entry which is preliminary data.</text>
</comment>
<dbReference type="PANTHER" id="PTHR46148:SF52">
    <property type="entry name" value="OS04G0603800 PROTEIN"/>
    <property type="match status" value="1"/>
</dbReference>
<dbReference type="AlphaFoldDB" id="A0A225W7J0"/>
<dbReference type="PANTHER" id="PTHR46148">
    <property type="entry name" value="CHROMO DOMAIN-CONTAINING PROTEIN"/>
    <property type="match status" value="1"/>
</dbReference>
<dbReference type="STRING" id="4795.A0A225W7J0"/>
<dbReference type="InterPro" id="IPR056924">
    <property type="entry name" value="SH3_Tf2-1"/>
</dbReference>
<dbReference type="Proteomes" id="UP000198211">
    <property type="component" value="Unassembled WGS sequence"/>
</dbReference>
<reference evidence="4" key="1">
    <citation type="submission" date="2017-03" db="EMBL/GenBank/DDBJ databases">
        <title>Phytopthora megakarya and P. palmivora, two closely related causual agents of cacao black pod achieved similar genome size and gene model numbers by different mechanisms.</title>
        <authorList>
            <person name="Ali S."/>
            <person name="Shao J."/>
            <person name="Larry D.J."/>
            <person name="Kronmiller B."/>
            <person name="Shen D."/>
            <person name="Strem M.D."/>
            <person name="Melnick R.L."/>
            <person name="Guiltinan M.J."/>
            <person name="Tyler B.M."/>
            <person name="Meinhardt L.W."/>
            <person name="Bailey B.A."/>
        </authorList>
    </citation>
    <scope>NUCLEOTIDE SEQUENCE [LARGE SCALE GENOMIC DNA]</scope>
    <source>
        <strain evidence="4">zdho120</strain>
    </source>
</reference>
<feature type="domain" description="Tf2-1-like SH3-like" evidence="2">
    <location>
        <begin position="26"/>
        <end position="90"/>
    </location>
</feature>
<feature type="compositionally biased region" description="Basic and acidic residues" evidence="1">
    <location>
        <begin position="101"/>
        <end position="120"/>
    </location>
</feature>
<organism evidence="3 4">
    <name type="scientific">Phytophthora megakarya</name>
    <dbReference type="NCBI Taxonomy" id="4795"/>
    <lineage>
        <taxon>Eukaryota</taxon>
        <taxon>Sar</taxon>
        <taxon>Stramenopiles</taxon>
        <taxon>Oomycota</taxon>
        <taxon>Peronosporomycetes</taxon>
        <taxon>Peronosporales</taxon>
        <taxon>Peronosporaceae</taxon>
        <taxon>Phytophthora</taxon>
    </lineage>
</organism>
<dbReference type="EMBL" id="NBNE01001649">
    <property type="protein sequence ID" value="OWZ13178.1"/>
    <property type="molecule type" value="Genomic_DNA"/>
</dbReference>
<dbReference type="Pfam" id="PF24626">
    <property type="entry name" value="SH3_Tf2-1"/>
    <property type="match status" value="1"/>
</dbReference>
<evidence type="ECO:0000313" key="3">
    <source>
        <dbReference type="EMBL" id="OWZ13178.1"/>
    </source>
</evidence>
<evidence type="ECO:0000259" key="2">
    <source>
        <dbReference type="Pfam" id="PF24626"/>
    </source>
</evidence>
<dbReference type="OrthoDB" id="2630497at2759"/>
<gene>
    <name evidence="3" type="ORF">PHMEG_00013550</name>
</gene>
<proteinExistence type="predicted"/>
<evidence type="ECO:0000256" key="1">
    <source>
        <dbReference type="SAM" id="MobiDB-lite"/>
    </source>
</evidence>
<protein>
    <submittedName>
        <fullName evidence="3">Pol Polyprotein</fullName>
    </submittedName>
</protein>
<name>A0A225W7J0_9STRA</name>
<keyword evidence="4" id="KW-1185">Reference proteome</keyword>
<accession>A0A225W7J0</accession>
<feature type="region of interest" description="Disordered" evidence="1">
    <location>
        <begin position="96"/>
        <end position="120"/>
    </location>
</feature>
<evidence type="ECO:0000313" key="4">
    <source>
        <dbReference type="Proteomes" id="UP000198211"/>
    </source>
</evidence>